<evidence type="ECO:0000313" key="3">
    <source>
        <dbReference type="Proteomes" id="UP001596410"/>
    </source>
</evidence>
<organism evidence="2 3">
    <name type="scientific">Halobacillus seohaensis</name>
    <dbReference type="NCBI Taxonomy" id="447421"/>
    <lineage>
        <taxon>Bacteria</taxon>
        <taxon>Bacillati</taxon>
        <taxon>Bacillota</taxon>
        <taxon>Bacilli</taxon>
        <taxon>Bacillales</taxon>
        <taxon>Bacillaceae</taxon>
        <taxon>Halobacillus</taxon>
    </lineage>
</organism>
<evidence type="ECO:0000256" key="1">
    <source>
        <dbReference type="SAM" id="MobiDB-lite"/>
    </source>
</evidence>
<dbReference type="EMBL" id="JBHSZV010000033">
    <property type="protein sequence ID" value="MFC7062816.1"/>
    <property type="molecule type" value="Genomic_DNA"/>
</dbReference>
<name>A0ABW2EPM4_9BACI</name>
<keyword evidence="2" id="KW-0167">Capsid protein</keyword>
<dbReference type="Pfam" id="PF14153">
    <property type="entry name" value="Spore_coat_CotO"/>
    <property type="match status" value="1"/>
</dbReference>
<evidence type="ECO:0000313" key="2">
    <source>
        <dbReference type="EMBL" id="MFC7062816.1"/>
    </source>
</evidence>
<gene>
    <name evidence="2" type="ORF">ACFQIC_13305</name>
</gene>
<proteinExistence type="predicted"/>
<reference evidence="3" key="1">
    <citation type="journal article" date="2019" name="Int. J. Syst. Evol. Microbiol.">
        <title>The Global Catalogue of Microorganisms (GCM) 10K type strain sequencing project: providing services to taxonomists for standard genome sequencing and annotation.</title>
        <authorList>
            <consortium name="The Broad Institute Genomics Platform"/>
            <consortium name="The Broad Institute Genome Sequencing Center for Infectious Disease"/>
            <person name="Wu L."/>
            <person name="Ma J."/>
        </authorList>
    </citation>
    <scope>NUCLEOTIDE SEQUENCE [LARGE SCALE GENOMIC DNA]</scope>
    <source>
        <strain evidence="3">CGMCC 4.1621</strain>
    </source>
</reference>
<sequence>MANKKRIAKPPILYITQPNLPPAEVSMQTSFHNKNPKNTHREAELRLRNQMMLKEQETSVKEEVAESKPEEIDEITDTKQEDSPPQNDRRDRRQRFRDMSIEEKINYFVQLPSQLPKMKCEVTTAEETFKGYVQKYEDGIVHMKTFQKPFQKEVPFTNIDSIRLLGF</sequence>
<keyword evidence="2" id="KW-0946">Virion</keyword>
<dbReference type="RefSeq" id="WP_390217209.1">
    <property type="nucleotide sequence ID" value="NZ_JBHSZV010000033.1"/>
</dbReference>
<feature type="region of interest" description="Disordered" evidence="1">
    <location>
        <begin position="1"/>
        <end position="93"/>
    </location>
</feature>
<protein>
    <submittedName>
        <fullName evidence="2">CotO family spore coat protein</fullName>
    </submittedName>
</protein>
<keyword evidence="3" id="KW-1185">Reference proteome</keyword>
<accession>A0ABW2EPM4</accession>
<dbReference type="InterPro" id="IPR025439">
    <property type="entry name" value="Spore_coat_CotO"/>
</dbReference>
<comment type="caution">
    <text evidence="2">The sequence shown here is derived from an EMBL/GenBank/DDBJ whole genome shotgun (WGS) entry which is preliminary data.</text>
</comment>
<dbReference type="Proteomes" id="UP001596410">
    <property type="component" value="Unassembled WGS sequence"/>
</dbReference>
<feature type="compositionally biased region" description="Basic and acidic residues" evidence="1">
    <location>
        <begin position="54"/>
        <end position="93"/>
    </location>
</feature>